<proteinExistence type="predicted"/>
<dbReference type="Proteomes" id="UP001209878">
    <property type="component" value="Unassembled WGS sequence"/>
</dbReference>
<accession>A0AAD9KXQ9</accession>
<feature type="region of interest" description="Disordered" evidence="2">
    <location>
        <begin position="55"/>
        <end position="89"/>
    </location>
</feature>
<keyword evidence="1" id="KW-0175">Coiled coil</keyword>
<comment type="caution">
    <text evidence="3">The sequence shown here is derived from an EMBL/GenBank/DDBJ whole genome shotgun (WGS) entry which is preliminary data.</text>
</comment>
<feature type="coiled-coil region" evidence="1">
    <location>
        <begin position="89"/>
        <end position="123"/>
    </location>
</feature>
<evidence type="ECO:0000313" key="3">
    <source>
        <dbReference type="EMBL" id="KAK2179279.1"/>
    </source>
</evidence>
<dbReference type="AlphaFoldDB" id="A0AAD9KXQ9"/>
<evidence type="ECO:0000256" key="2">
    <source>
        <dbReference type="SAM" id="MobiDB-lite"/>
    </source>
</evidence>
<keyword evidence="4" id="KW-1185">Reference proteome</keyword>
<feature type="region of interest" description="Disordered" evidence="2">
    <location>
        <begin position="1"/>
        <end position="27"/>
    </location>
</feature>
<evidence type="ECO:0000313" key="4">
    <source>
        <dbReference type="Proteomes" id="UP001209878"/>
    </source>
</evidence>
<gene>
    <name evidence="3" type="ORF">NP493_500g02002</name>
</gene>
<protein>
    <submittedName>
        <fullName evidence="3">Uncharacterized protein</fullName>
    </submittedName>
</protein>
<dbReference type="EMBL" id="JAODUO010000501">
    <property type="protein sequence ID" value="KAK2179279.1"/>
    <property type="molecule type" value="Genomic_DNA"/>
</dbReference>
<sequence>MVQDRSLYEELEDGELPSDDQHRCGSTVGRHLVASPVPQTLNDIPDLERKTIIADSNRLSVTSERETTHEATTDDSQGSVKGTKTSPVLSKTQREILELEMRARAIKAMLKAHEERKRKLALESKLMQTKPK</sequence>
<reference evidence="3" key="1">
    <citation type="journal article" date="2023" name="Mol. Biol. Evol.">
        <title>Third-Generation Sequencing Reveals the Adaptive Role of the Epigenome in Three Deep-Sea Polychaetes.</title>
        <authorList>
            <person name="Perez M."/>
            <person name="Aroh O."/>
            <person name="Sun Y."/>
            <person name="Lan Y."/>
            <person name="Juniper S.K."/>
            <person name="Young C.R."/>
            <person name="Angers B."/>
            <person name="Qian P.Y."/>
        </authorList>
    </citation>
    <scope>NUCLEOTIDE SEQUENCE</scope>
    <source>
        <strain evidence="3">R07B-5</strain>
    </source>
</reference>
<name>A0AAD9KXQ9_RIDPI</name>
<feature type="compositionally biased region" description="Basic and acidic residues" evidence="2">
    <location>
        <begin position="63"/>
        <end position="72"/>
    </location>
</feature>
<organism evidence="3 4">
    <name type="scientific">Ridgeia piscesae</name>
    <name type="common">Tubeworm</name>
    <dbReference type="NCBI Taxonomy" id="27915"/>
    <lineage>
        <taxon>Eukaryota</taxon>
        <taxon>Metazoa</taxon>
        <taxon>Spiralia</taxon>
        <taxon>Lophotrochozoa</taxon>
        <taxon>Annelida</taxon>
        <taxon>Polychaeta</taxon>
        <taxon>Sedentaria</taxon>
        <taxon>Canalipalpata</taxon>
        <taxon>Sabellida</taxon>
        <taxon>Siboglinidae</taxon>
        <taxon>Ridgeia</taxon>
    </lineage>
</organism>
<evidence type="ECO:0000256" key="1">
    <source>
        <dbReference type="SAM" id="Coils"/>
    </source>
</evidence>
<feature type="compositionally biased region" description="Acidic residues" evidence="2">
    <location>
        <begin position="9"/>
        <end position="18"/>
    </location>
</feature>
<feature type="compositionally biased region" description="Polar residues" evidence="2">
    <location>
        <begin position="74"/>
        <end position="89"/>
    </location>
</feature>